<comment type="caution">
    <text evidence="1">The sequence shown here is derived from an EMBL/GenBank/DDBJ whole genome shotgun (WGS) entry which is preliminary data.</text>
</comment>
<evidence type="ECO:0000313" key="1">
    <source>
        <dbReference type="EMBL" id="GAF85671.1"/>
    </source>
</evidence>
<organism evidence="1">
    <name type="scientific">marine sediment metagenome</name>
    <dbReference type="NCBI Taxonomy" id="412755"/>
    <lineage>
        <taxon>unclassified sequences</taxon>
        <taxon>metagenomes</taxon>
        <taxon>ecological metagenomes</taxon>
    </lineage>
</organism>
<name>X0TEC5_9ZZZZ</name>
<feature type="non-terminal residue" evidence="1">
    <location>
        <position position="36"/>
    </location>
</feature>
<reference evidence="1" key="1">
    <citation type="journal article" date="2014" name="Front. Microbiol.">
        <title>High frequency of phylogenetically diverse reductive dehalogenase-homologous genes in deep subseafloor sedimentary metagenomes.</title>
        <authorList>
            <person name="Kawai M."/>
            <person name="Futagami T."/>
            <person name="Toyoda A."/>
            <person name="Takaki Y."/>
            <person name="Nishi S."/>
            <person name="Hori S."/>
            <person name="Arai W."/>
            <person name="Tsubouchi T."/>
            <person name="Morono Y."/>
            <person name="Uchiyama I."/>
            <person name="Ito T."/>
            <person name="Fujiyama A."/>
            <person name="Inagaki F."/>
            <person name="Takami H."/>
        </authorList>
    </citation>
    <scope>NUCLEOTIDE SEQUENCE</scope>
    <source>
        <strain evidence="1">Expedition CK06-06</strain>
    </source>
</reference>
<dbReference type="EMBL" id="BARS01001130">
    <property type="protein sequence ID" value="GAF85671.1"/>
    <property type="molecule type" value="Genomic_DNA"/>
</dbReference>
<proteinExistence type="predicted"/>
<sequence length="36" mass="4274">MNIYKFQNLLYVSYGLKTRLDNKTLYIENNESSSNV</sequence>
<protein>
    <submittedName>
        <fullName evidence="1">Uncharacterized protein</fullName>
    </submittedName>
</protein>
<accession>X0TEC5</accession>
<gene>
    <name evidence="1" type="ORF">S01H1_02365</name>
</gene>
<dbReference type="AlphaFoldDB" id="X0TEC5"/>